<dbReference type="GO" id="GO:0044695">
    <property type="term" value="C:Dsc E3 ubiquitin ligase complex"/>
    <property type="evidence" value="ECO:0007669"/>
    <property type="project" value="InterPro"/>
</dbReference>
<feature type="region of interest" description="Disordered" evidence="1">
    <location>
        <begin position="1"/>
        <end position="53"/>
    </location>
</feature>
<reference evidence="4 5" key="1">
    <citation type="submission" date="2019-06" db="EMBL/GenBank/DDBJ databases">
        <title>Draft genome sequence of the filamentous fungus Phialemoniopsis curvata isolated from diesel fuel.</title>
        <authorList>
            <person name="Varaljay V.A."/>
            <person name="Lyon W.J."/>
            <person name="Crouch A.L."/>
            <person name="Drake C.E."/>
            <person name="Hollomon J.M."/>
            <person name="Nadeau L.J."/>
            <person name="Nunn H.S."/>
            <person name="Stevenson B.S."/>
            <person name="Bojanowski C.L."/>
            <person name="Crookes-Goodson W.J."/>
        </authorList>
    </citation>
    <scope>NUCLEOTIDE SEQUENCE [LARGE SCALE GENOMIC DNA]</scope>
    <source>
        <strain evidence="4 5">D216</strain>
    </source>
</reference>
<feature type="domain" description="Ubiquitin-like" evidence="3">
    <location>
        <begin position="53"/>
        <end position="114"/>
    </location>
</feature>
<keyword evidence="2" id="KW-0472">Membrane</keyword>
<feature type="transmembrane region" description="Helical" evidence="2">
    <location>
        <begin position="331"/>
        <end position="351"/>
    </location>
</feature>
<dbReference type="Pfam" id="PF13373">
    <property type="entry name" value="Dsc3_C"/>
    <property type="match status" value="1"/>
</dbReference>
<dbReference type="PANTHER" id="PTHR28049">
    <property type="entry name" value="TRANSMEMBRANE PROTEIN YOR223W"/>
    <property type="match status" value="1"/>
</dbReference>
<dbReference type="InParanoid" id="A0A507BCY1"/>
<dbReference type="InterPro" id="IPR019413">
    <property type="entry name" value="Dsc3_ub-like_dom"/>
</dbReference>
<keyword evidence="2" id="KW-1133">Transmembrane helix</keyword>
<dbReference type="GO" id="GO:0005783">
    <property type="term" value="C:endoplasmic reticulum"/>
    <property type="evidence" value="ECO:0007669"/>
    <property type="project" value="TreeGrafter"/>
</dbReference>
<feature type="region of interest" description="Disordered" evidence="1">
    <location>
        <begin position="116"/>
        <end position="154"/>
    </location>
</feature>
<feature type="region of interest" description="Disordered" evidence="1">
    <location>
        <begin position="179"/>
        <end position="244"/>
    </location>
</feature>
<dbReference type="PANTHER" id="PTHR28049:SF1">
    <property type="entry name" value="DSC E3 UBIQUITIN LIGASE COMPLEX SUBUNIT 3"/>
    <property type="match status" value="1"/>
</dbReference>
<evidence type="ECO:0000313" key="4">
    <source>
        <dbReference type="EMBL" id="TPX17116.1"/>
    </source>
</evidence>
<evidence type="ECO:0000256" key="2">
    <source>
        <dbReference type="SAM" id="Phobius"/>
    </source>
</evidence>
<feature type="compositionally biased region" description="Gly residues" evidence="1">
    <location>
        <begin position="1"/>
        <end position="10"/>
    </location>
</feature>
<feature type="compositionally biased region" description="Low complexity" evidence="1">
    <location>
        <begin position="11"/>
        <end position="36"/>
    </location>
</feature>
<dbReference type="InterPro" id="IPR000626">
    <property type="entry name" value="Ubiquitin-like_dom"/>
</dbReference>
<dbReference type="EMBL" id="SKBQ01000014">
    <property type="protein sequence ID" value="TPX17116.1"/>
    <property type="molecule type" value="Genomic_DNA"/>
</dbReference>
<evidence type="ECO:0000256" key="1">
    <source>
        <dbReference type="SAM" id="MobiDB-lite"/>
    </source>
</evidence>
<keyword evidence="2" id="KW-0812">Transmembrane</keyword>
<dbReference type="GeneID" id="41970681"/>
<dbReference type="SUPFAM" id="SSF54236">
    <property type="entry name" value="Ubiquitin-like"/>
    <property type="match status" value="1"/>
</dbReference>
<name>A0A507BCY1_9PEZI</name>
<dbReference type="Proteomes" id="UP000319257">
    <property type="component" value="Unassembled WGS sequence"/>
</dbReference>
<dbReference type="InterPro" id="IPR029071">
    <property type="entry name" value="Ubiquitin-like_domsf"/>
</dbReference>
<dbReference type="RefSeq" id="XP_030998827.1">
    <property type="nucleotide sequence ID" value="XM_031137512.1"/>
</dbReference>
<comment type="caution">
    <text evidence="4">The sequence shown here is derived from an EMBL/GenBank/DDBJ whole genome shotgun (WGS) entry which is preliminary data.</text>
</comment>
<protein>
    <recommendedName>
        <fullName evidence="3">Ubiquitin-like domain-containing protein</fullName>
    </recommendedName>
</protein>
<proteinExistence type="predicted"/>
<dbReference type="InterPro" id="IPR045226">
    <property type="entry name" value="Dsc3"/>
</dbReference>
<evidence type="ECO:0000313" key="5">
    <source>
        <dbReference type="Proteomes" id="UP000319257"/>
    </source>
</evidence>
<keyword evidence="5" id="KW-1185">Reference proteome</keyword>
<feature type="transmembrane region" description="Helical" evidence="2">
    <location>
        <begin position="363"/>
        <end position="382"/>
    </location>
</feature>
<dbReference type="PROSITE" id="PS50053">
    <property type="entry name" value="UBIQUITIN_2"/>
    <property type="match status" value="1"/>
</dbReference>
<gene>
    <name evidence="4" type="ORF">E0L32_003234</name>
</gene>
<dbReference type="InterPro" id="IPR025390">
    <property type="entry name" value="Dsc3_C"/>
</dbReference>
<sequence length="385" mass="40071">MSGGSSGGPGASSPTKPRPSTRSPTLHPTPRAAAAAQDRRRSPRAPSPLPPPLLLTVRFSSSLPDLLLDIPYPKRTTVAALKHLIRGRLAEPNSQRRLRFIHGGRILPDASVLSAVLRAPPPPPPSSPLPGGGGGGRGDRDAAAADPSGKGKLVEGKELAQRVYVNCSIGDSLTDEELRAEAEAAETPVPADEPSPAAAGGGGPAGLRRDNGGRPRATGLQVDTGVAGGGSGLQARRAANTTQAPRGFDRLLSTGFTTAEVNQLRLQFRSIQASRHTPDTMPSPDTLRSMEDAWIDNNNSGMGVTPGEGGEGVAGADGNVDEFGINGLLDVLLRGMLIGFIWPLGSVGWLVREEGLWSRKWSVFVTFGFVLSLVIGMIRAISGDV</sequence>
<dbReference type="Pfam" id="PF10302">
    <property type="entry name" value="Dsc3_N"/>
    <property type="match status" value="1"/>
</dbReference>
<dbReference type="STRING" id="1093900.A0A507BCY1"/>
<organism evidence="4 5">
    <name type="scientific">Thyridium curvatum</name>
    <dbReference type="NCBI Taxonomy" id="1093900"/>
    <lineage>
        <taxon>Eukaryota</taxon>
        <taxon>Fungi</taxon>
        <taxon>Dikarya</taxon>
        <taxon>Ascomycota</taxon>
        <taxon>Pezizomycotina</taxon>
        <taxon>Sordariomycetes</taxon>
        <taxon>Sordariomycetidae</taxon>
        <taxon>Thyridiales</taxon>
        <taxon>Thyridiaceae</taxon>
        <taxon>Thyridium</taxon>
    </lineage>
</organism>
<feature type="compositionally biased region" description="Pro residues" evidence="1">
    <location>
        <begin position="119"/>
        <end position="128"/>
    </location>
</feature>
<evidence type="ECO:0000259" key="3">
    <source>
        <dbReference type="PROSITE" id="PS50053"/>
    </source>
</evidence>
<accession>A0A507BCY1</accession>
<dbReference type="Gene3D" id="3.10.20.90">
    <property type="entry name" value="Phosphatidylinositol 3-kinase Catalytic Subunit, Chain A, domain 1"/>
    <property type="match status" value="1"/>
</dbReference>
<dbReference type="AlphaFoldDB" id="A0A507BCY1"/>
<dbReference type="OrthoDB" id="2556122at2759"/>